<dbReference type="GO" id="GO:0008750">
    <property type="term" value="F:proton-translocating NAD(P)+ transhydrogenase activity"/>
    <property type="evidence" value="ECO:0007669"/>
    <property type="project" value="UniProtKB-EC"/>
</dbReference>
<dbReference type="InterPro" id="IPR036291">
    <property type="entry name" value="NAD(P)-bd_dom_sf"/>
</dbReference>
<evidence type="ECO:0000256" key="3">
    <source>
        <dbReference type="ARBA" id="ARBA00012943"/>
    </source>
</evidence>
<keyword evidence="15" id="KW-1185">Reference proteome</keyword>
<feature type="domain" description="Alanine dehydrogenase/pyridine nucleotide transhydrogenase NAD(H)-binding" evidence="12">
    <location>
        <begin position="146"/>
        <end position="310"/>
    </location>
</feature>
<protein>
    <recommendedName>
        <fullName evidence="9">NAD(P) transhydrogenase subunit alpha part 1</fullName>
        <ecNumber evidence="3">7.1.1.1</ecNumber>
    </recommendedName>
    <alternativeName>
        <fullName evidence="11">Nicotinamide nucleotide transhydrogenase subunit alpha 1</fullName>
    </alternativeName>
    <alternativeName>
        <fullName evidence="10">Pyridine nucleotide transhydrogenase subunit alpha 1</fullName>
    </alternativeName>
</protein>
<dbReference type="Pfam" id="PF01262">
    <property type="entry name" value="AlaDh_PNT_C"/>
    <property type="match status" value="1"/>
</dbReference>
<evidence type="ECO:0000256" key="11">
    <source>
        <dbReference type="ARBA" id="ARBA00084087"/>
    </source>
</evidence>
<keyword evidence="6" id="KW-1278">Translocase</keyword>
<dbReference type="GO" id="GO:0005886">
    <property type="term" value="C:plasma membrane"/>
    <property type="evidence" value="ECO:0007669"/>
    <property type="project" value="TreeGrafter"/>
</dbReference>
<evidence type="ECO:0000256" key="1">
    <source>
        <dbReference type="ARBA" id="ARBA00003943"/>
    </source>
</evidence>
<comment type="function">
    <text evidence="1">The transhydrogenation between NADH and NADP is coupled to respiration and ATP hydrolysis and functions as a proton pump across the membrane.</text>
</comment>
<dbReference type="GO" id="GO:0050661">
    <property type="term" value="F:NADP binding"/>
    <property type="evidence" value="ECO:0007669"/>
    <property type="project" value="TreeGrafter"/>
</dbReference>
<dbReference type="InterPro" id="IPR007698">
    <property type="entry name" value="AlaDH/PNT_NAD(H)-bd"/>
</dbReference>
<keyword evidence="4" id="KW-0547">Nucleotide-binding</keyword>
<dbReference type="InterPro" id="IPR007886">
    <property type="entry name" value="AlaDH/PNT_N"/>
</dbReference>
<dbReference type="OrthoDB" id="9804592at2"/>
<proteinExistence type="inferred from homology"/>
<comment type="similarity">
    <text evidence="2">Belongs to the AlaDH/PNT family.</text>
</comment>
<dbReference type="InterPro" id="IPR008143">
    <property type="entry name" value="Ala_DH/PNT_CS2"/>
</dbReference>
<dbReference type="STRING" id="388280.SAMN04488057_103144"/>
<evidence type="ECO:0000256" key="9">
    <source>
        <dbReference type="ARBA" id="ARBA00071353"/>
    </source>
</evidence>
<evidence type="ECO:0000259" key="13">
    <source>
        <dbReference type="SMART" id="SM01003"/>
    </source>
</evidence>
<evidence type="ECO:0000256" key="10">
    <source>
        <dbReference type="ARBA" id="ARBA00076996"/>
    </source>
</evidence>
<dbReference type="Pfam" id="PF05222">
    <property type="entry name" value="AlaDh_PNT_N"/>
    <property type="match status" value="1"/>
</dbReference>
<dbReference type="SMART" id="SM01002">
    <property type="entry name" value="AlaDh_PNT_C"/>
    <property type="match status" value="1"/>
</dbReference>
<dbReference type="NCBIfam" id="NF006942">
    <property type="entry name" value="PRK09424.1"/>
    <property type="match status" value="1"/>
</dbReference>
<dbReference type="PROSITE" id="PS00837">
    <property type="entry name" value="ALADH_PNT_2"/>
    <property type="match status" value="1"/>
</dbReference>
<dbReference type="SMART" id="SM01003">
    <property type="entry name" value="AlaDh_PNT_N"/>
    <property type="match status" value="1"/>
</dbReference>
<evidence type="ECO:0000256" key="8">
    <source>
        <dbReference type="ARBA" id="ARBA00048202"/>
    </source>
</evidence>
<evidence type="ECO:0000313" key="15">
    <source>
        <dbReference type="Proteomes" id="UP000184513"/>
    </source>
</evidence>
<keyword evidence="5" id="KW-0521">NADP</keyword>
<dbReference type="GO" id="GO:0016491">
    <property type="term" value="F:oxidoreductase activity"/>
    <property type="evidence" value="ECO:0007669"/>
    <property type="project" value="InterPro"/>
</dbReference>
<dbReference type="EC" id="7.1.1.1" evidence="3"/>
<reference evidence="14 15" key="1">
    <citation type="submission" date="2016-11" db="EMBL/GenBank/DDBJ databases">
        <authorList>
            <person name="Jaros S."/>
            <person name="Januszkiewicz K."/>
            <person name="Wedrychowicz H."/>
        </authorList>
    </citation>
    <scope>NUCLEOTIDE SEQUENCE [LARGE SCALE GENOMIC DNA]</scope>
    <source>
        <strain evidence="14 15">CGMCC 1.6102</strain>
    </source>
</reference>
<evidence type="ECO:0000313" key="14">
    <source>
        <dbReference type="EMBL" id="SHM73836.1"/>
    </source>
</evidence>
<dbReference type="CDD" id="cd05304">
    <property type="entry name" value="Rubrum_tdh"/>
    <property type="match status" value="1"/>
</dbReference>
<evidence type="ECO:0000256" key="5">
    <source>
        <dbReference type="ARBA" id="ARBA00022857"/>
    </source>
</evidence>
<dbReference type="RefSeq" id="WP_073093556.1">
    <property type="nucleotide sequence ID" value="NZ_FRCY01000003.1"/>
</dbReference>
<evidence type="ECO:0000256" key="4">
    <source>
        <dbReference type="ARBA" id="ARBA00022741"/>
    </source>
</evidence>
<organism evidence="14 15">
    <name type="scientific">Cyclobacterium lianum</name>
    <dbReference type="NCBI Taxonomy" id="388280"/>
    <lineage>
        <taxon>Bacteria</taxon>
        <taxon>Pseudomonadati</taxon>
        <taxon>Bacteroidota</taxon>
        <taxon>Cytophagia</taxon>
        <taxon>Cytophagales</taxon>
        <taxon>Cyclobacteriaceae</taxon>
        <taxon>Cyclobacterium</taxon>
    </lineage>
</organism>
<feature type="domain" description="Alanine dehydrogenase/pyridine nucleotide transhydrogenase N-terminal" evidence="13">
    <location>
        <begin position="4"/>
        <end position="137"/>
    </location>
</feature>
<dbReference type="AlphaFoldDB" id="A0A1M7L8Z1"/>
<dbReference type="SUPFAM" id="SSF51735">
    <property type="entry name" value="NAD(P)-binding Rossmann-fold domains"/>
    <property type="match status" value="1"/>
</dbReference>
<keyword evidence="7" id="KW-0520">NAD</keyword>
<dbReference type="EMBL" id="FRCY01000003">
    <property type="protein sequence ID" value="SHM73836.1"/>
    <property type="molecule type" value="Genomic_DNA"/>
</dbReference>
<accession>A0A1M7L8Z1</accession>
<dbReference type="PANTHER" id="PTHR10160">
    <property type="entry name" value="NAD(P) TRANSHYDROGENASE"/>
    <property type="match status" value="1"/>
</dbReference>
<evidence type="ECO:0000256" key="2">
    <source>
        <dbReference type="ARBA" id="ARBA00005689"/>
    </source>
</evidence>
<evidence type="ECO:0000259" key="12">
    <source>
        <dbReference type="SMART" id="SM01002"/>
    </source>
</evidence>
<dbReference type="Gene3D" id="3.40.50.720">
    <property type="entry name" value="NAD(P)-binding Rossmann-like Domain"/>
    <property type="match status" value="2"/>
</dbReference>
<dbReference type="PANTHER" id="PTHR10160:SF19">
    <property type="entry name" value="PROTON-TRANSLOCATING NAD(P)(+) TRANSHYDROGENASE"/>
    <property type="match status" value="1"/>
</dbReference>
<sequence>MILGILKEPSPETRVSLHPEAVKALNAAGNKILIEKGAGEASFLSDEHFSEAGAELRSRAEVLKDAEMIFQINPLSSADHPQLGKGKILFGVYQPLVEKELMHTLAKTGVTLFSMDSIPRITRAQSMDVLSSMSTVSGYKAVLLAAAQLPRFFPMLMTAAGTIAPAKVLVIGAGVAGLQAIATAKRLGAVVEAFDTRPSVKEQVESLGGKFVEVPGAVEDKAAGGYAVEQSEEYKQKQSEMLEKSIVKSDVVITTALIPGKKAPVLITKPMLQKMKAGAVVVDLAAANGGNCEGAVNKETVIVEGVTIIGNSSLPATMPEDASKMYSKNVQNLLKLLLKEDQINLNFDDDIVKGTCITHDGNIVYEPLLK</sequence>
<comment type="catalytic activity">
    <reaction evidence="8">
        <text>NAD(+) + NADPH + H(+)(in) = NADH + NADP(+) + H(+)(out)</text>
        <dbReference type="Rhea" id="RHEA:47992"/>
        <dbReference type="ChEBI" id="CHEBI:15378"/>
        <dbReference type="ChEBI" id="CHEBI:57540"/>
        <dbReference type="ChEBI" id="CHEBI:57783"/>
        <dbReference type="ChEBI" id="CHEBI:57945"/>
        <dbReference type="ChEBI" id="CHEBI:58349"/>
        <dbReference type="EC" id="7.1.1.1"/>
    </reaction>
</comment>
<gene>
    <name evidence="14" type="ORF">SAMN04488057_103144</name>
</gene>
<dbReference type="SUPFAM" id="SSF52283">
    <property type="entry name" value="Formate/glycerate dehydrogenase catalytic domain-like"/>
    <property type="match status" value="1"/>
</dbReference>
<dbReference type="GO" id="GO:0006740">
    <property type="term" value="P:NADPH regeneration"/>
    <property type="evidence" value="ECO:0007669"/>
    <property type="project" value="TreeGrafter"/>
</dbReference>
<dbReference type="Proteomes" id="UP000184513">
    <property type="component" value="Unassembled WGS sequence"/>
</dbReference>
<evidence type="ECO:0000256" key="7">
    <source>
        <dbReference type="ARBA" id="ARBA00023027"/>
    </source>
</evidence>
<name>A0A1M7L8Z1_9BACT</name>
<dbReference type="FunFam" id="3.40.50.720:FF:000188">
    <property type="entry name" value="NAD(P) transhydrogenase alpha subunit 1"/>
    <property type="match status" value="1"/>
</dbReference>
<evidence type="ECO:0000256" key="6">
    <source>
        <dbReference type="ARBA" id="ARBA00022967"/>
    </source>
</evidence>